<name>A6G2X4_9BACT</name>
<gene>
    <name evidence="3" type="ORF">PPSIR1_32033</name>
</gene>
<dbReference type="AlphaFoldDB" id="A6G2X4"/>
<evidence type="ECO:0000313" key="4">
    <source>
        <dbReference type="Proteomes" id="UP000005801"/>
    </source>
</evidence>
<dbReference type="RefSeq" id="WP_006971073.1">
    <property type="nucleotide sequence ID" value="NZ_ABCS01000016.1"/>
</dbReference>
<feature type="compositionally biased region" description="Low complexity" evidence="1">
    <location>
        <begin position="20"/>
        <end position="38"/>
    </location>
</feature>
<feature type="region of interest" description="Disordered" evidence="1">
    <location>
        <begin position="20"/>
        <end position="41"/>
    </location>
</feature>
<evidence type="ECO:0000256" key="2">
    <source>
        <dbReference type="SAM" id="SignalP"/>
    </source>
</evidence>
<feature type="chain" id="PRO_5002697088" description="Outer membrane protein beta-barrel domain-containing protein" evidence="2">
    <location>
        <begin position="20"/>
        <end position="245"/>
    </location>
</feature>
<organism evidence="3 4">
    <name type="scientific">Plesiocystis pacifica SIR-1</name>
    <dbReference type="NCBI Taxonomy" id="391625"/>
    <lineage>
        <taxon>Bacteria</taxon>
        <taxon>Pseudomonadati</taxon>
        <taxon>Myxococcota</taxon>
        <taxon>Polyangia</taxon>
        <taxon>Nannocystales</taxon>
        <taxon>Nannocystaceae</taxon>
        <taxon>Plesiocystis</taxon>
    </lineage>
</organism>
<evidence type="ECO:0000256" key="1">
    <source>
        <dbReference type="SAM" id="MobiDB-lite"/>
    </source>
</evidence>
<keyword evidence="2" id="KW-0732">Signal</keyword>
<dbReference type="STRING" id="391625.PPSIR1_32033"/>
<evidence type="ECO:0000313" key="3">
    <source>
        <dbReference type="EMBL" id="EDM79824.1"/>
    </source>
</evidence>
<evidence type="ECO:0008006" key="5">
    <source>
        <dbReference type="Google" id="ProtNLM"/>
    </source>
</evidence>
<proteinExistence type="predicted"/>
<sequence>MSLAAPLLACLLALGPAQAAEPSPSNSSSNDEATTVAEAEADHGEEDWAIGGGWLTLTPAALGLPAGAASDTANFRSAVSGGYRWGFSAGFALALRQGWVLGFAGAFDQAIWQFRNAEPGGYVLCFRGGCYGWTERVQGHLMRAGVKVRVGWTRRRFLAWATVDPHIAISGLRLDCQDSRQAHCDRRERDVGAGLGGGLALAYRVTPRFALGLEGGLSHSWLQERDDPFRAIRTWDLAAITAVRF</sequence>
<dbReference type="EMBL" id="ABCS01000016">
    <property type="protein sequence ID" value="EDM79824.1"/>
    <property type="molecule type" value="Genomic_DNA"/>
</dbReference>
<dbReference type="Proteomes" id="UP000005801">
    <property type="component" value="Unassembled WGS sequence"/>
</dbReference>
<dbReference type="OrthoDB" id="9857422at2"/>
<accession>A6G2X4</accession>
<keyword evidence="4" id="KW-1185">Reference proteome</keyword>
<protein>
    <recommendedName>
        <fullName evidence="5">Outer membrane protein beta-barrel domain-containing protein</fullName>
    </recommendedName>
</protein>
<feature type="signal peptide" evidence="2">
    <location>
        <begin position="1"/>
        <end position="19"/>
    </location>
</feature>
<comment type="caution">
    <text evidence="3">The sequence shown here is derived from an EMBL/GenBank/DDBJ whole genome shotgun (WGS) entry which is preliminary data.</text>
</comment>
<reference evidence="3 4" key="1">
    <citation type="submission" date="2007-06" db="EMBL/GenBank/DDBJ databases">
        <authorList>
            <person name="Shimkets L."/>
            <person name="Ferriera S."/>
            <person name="Johnson J."/>
            <person name="Kravitz S."/>
            <person name="Beeson K."/>
            <person name="Sutton G."/>
            <person name="Rogers Y.-H."/>
            <person name="Friedman R."/>
            <person name="Frazier M."/>
            <person name="Venter J.C."/>
        </authorList>
    </citation>
    <scope>NUCLEOTIDE SEQUENCE [LARGE SCALE GENOMIC DNA]</scope>
    <source>
        <strain evidence="3 4">SIR-1</strain>
    </source>
</reference>